<evidence type="ECO:0000313" key="2">
    <source>
        <dbReference type="Proteomes" id="UP000291591"/>
    </source>
</evidence>
<proteinExistence type="predicted"/>
<gene>
    <name evidence="1" type="ORF">EV383_4437</name>
</gene>
<dbReference type="EMBL" id="SHKL01000001">
    <property type="protein sequence ID" value="RZT87512.1"/>
    <property type="molecule type" value="Genomic_DNA"/>
</dbReference>
<dbReference type="AlphaFoldDB" id="A0A4Q7UZE6"/>
<protein>
    <submittedName>
        <fullName evidence="1">Uncharacterized protein</fullName>
    </submittedName>
</protein>
<comment type="caution">
    <text evidence="1">The sequence shown here is derived from an EMBL/GenBank/DDBJ whole genome shotgun (WGS) entry which is preliminary data.</text>
</comment>
<keyword evidence="2" id="KW-1185">Reference proteome</keyword>
<dbReference type="Proteomes" id="UP000291591">
    <property type="component" value="Unassembled WGS sequence"/>
</dbReference>
<evidence type="ECO:0000313" key="1">
    <source>
        <dbReference type="EMBL" id="RZT87512.1"/>
    </source>
</evidence>
<name>A0A4Q7UZE6_PSEST</name>
<sequence>MNQHQQPRLITLAVDDDDVADLILRWLHDDPRIELPNGSVYRPRLADDGDVYLAAMHGLDLRDVTKVECSRQEELVADEK</sequence>
<accession>A0A4Q7UZE6</accession>
<organism evidence="1 2">
    <name type="scientific">Pseudonocardia sediminis</name>
    <dbReference type="NCBI Taxonomy" id="1397368"/>
    <lineage>
        <taxon>Bacteria</taxon>
        <taxon>Bacillati</taxon>
        <taxon>Actinomycetota</taxon>
        <taxon>Actinomycetes</taxon>
        <taxon>Pseudonocardiales</taxon>
        <taxon>Pseudonocardiaceae</taxon>
        <taxon>Pseudonocardia</taxon>
    </lineage>
</organism>
<dbReference type="RefSeq" id="WP_130291655.1">
    <property type="nucleotide sequence ID" value="NZ_SHKL01000001.1"/>
</dbReference>
<reference evidence="1 2" key="1">
    <citation type="submission" date="2019-02" db="EMBL/GenBank/DDBJ databases">
        <title>Sequencing the genomes of 1000 actinobacteria strains.</title>
        <authorList>
            <person name="Klenk H.-P."/>
        </authorList>
    </citation>
    <scope>NUCLEOTIDE SEQUENCE [LARGE SCALE GENOMIC DNA]</scope>
    <source>
        <strain evidence="1 2">DSM 45779</strain>
    </source>
</reference>